<dbReference type="AlphaFoldDB" id="A0A9W6VI27"/>
<keyword evidence="4" id="KW-1185">Reference proteome</keyword>
<protein>
    <submittedName>
        <fullName evidence="3">Uncharacterized protein</fullName>
    </submittedName>
</protein>
<evidence type="ECO:0000256" key="2">
    <source>
        <dbReference type="SAM" id="Phobius"/>
    </source>
</evidence>
<feature type="transmembrane region" description="Helical" evidence="2">
    <location>
        <begin position="302"/>
        <end position="322"/>
    </location>
</feature>
<proteinExistence type="predicted"/>
<dbReference type="RefSeq" id="WP_156960592.1">
    <property type="nucleotide sequence ID" value="NZ_BSTI01000015.1"/>
</dbReference>
<keyword evidence="2" id="KW-1133">Transmembrane helix</keyword>
<accession>A0A9W6VI27</accession>
<evidence type="ECO:0000313" key="4">
    <source>
        <dbReference type="Proteomes" id="UP001165136"/>
    </source>
</evidence>
<organism evidence="3 4">
    <name type="scientific">Amycolatopsis taiwanensis</name>
    <dbReference type="NCBI Taxonomy" id="342230"/>
    <lineage>
        <taxon>Bacteria</taxon>
        <taxon>Bacillati</taxon>
        <taxon>Actinomycetota</taxon>
        <taxon>Actinomycetes</taxon>
        <taxon>Pseudonocardiales</taxon>
        <taxon>Pseudonocardiaceae</taxon>
        <taxon>Amycolatopsis</taxon>
    </lineage>
</organism>
<feature type="region of interest" description="Disordered" evidence="1">
    <location>
        <begin position="105"/>
        <end position="195"/>
    </location>
</feature>
<reference evidence="3" key="1">
    <citation type="submission" date="2023-03" db="EMBL/GenBank/DDBJ databases">
        <title>Amycolatopsis taiwanensis NBRC 103393.</title>
        <authorList>
            <person name="Ichikawa N."/>
            <person name="Sato H."/>
            <person name="Tonouchi N."/>
        </authorList>
    </citation>
    <scope>NUCLEOTIDE SEQUENCE</scope>
    <source>
        <strain evidence="3">NBRC 103393</strain>
    </source>
</reference>
<name>A0A9W6VI27_9PSEU</name>
<evidence type="ECO:0000256" key="1">
    <source>
        <dbReference type="SAM" id="MobiDB-lite"/>
    </source>
</evidence>
<feature type="transmembrane region" description="Helical" evidence="2">
    <location>
        <begin position="269"/>
        <end position="290"/>
    </location>
</feature>
<gene>
    <name evidence="3" type="ORF">Atai01_59240</name>
</gene>
<keyword evidence="2" id="KW-0812">Transmembrane</keyword>
<feature type="transmembrane region" description="Helical" evidence="2">
    <location>
        <begin position="236"/>
        <end position="257"/>
    </location>
</feature>
<dbReference type="EMBL" id="BSTI01000015">
    <property type="protein sequence ID" value="GLY69305.1"/>
    <property type="molecule type" value="Genomic_DNA"/>
</dbReference>
<sequence length="454" mass="49903">MTRAVVDRAQDAPEPVHVAALTQLKTKKEKVRYACDQLPDPNPSTADVLAWLHRYGVVTDPKKERPNVSTAVNNWKREQGLSRTGDLPKLTPDVLAELADAHKTNGEASQHTNGHLEAHRNGDSHANSTSRQTTERSAVEQPKAPNPVQRTTEHTPVQQPKAPGPVQQPTERVPTKQPDTPGPVQQPTEFIHTEQPNAFELVQQTIERVEARRPDVSAQPARDASGPPARRPRGALGFYFVAVVSMAVSVDTSWRFFGEVLGITNPRERGIMFSVIELALIACGYAMSANVRRDGRPGAPRFIAWVLCALSAYMALVLSGALAGLARVALGPLLGLVMLHLALGIEIRSRHARTTTWARIGREIRERLLSRFGLGDDERDAITRTRHRAARRAARLALAGRGTLFRQARLARALRAANVAHDAEIRARMLAELAALRHASKLRSLDQDVPWSDA</sequence>
<keyword evidence="2" id="KW-0472">Membrane</keyword>
<feature type="compositionally biased region" description="Basic and acidic residues" evidence="1">
    <location>
        <begin position="114"/>
        <end position="123"/>
    </location>
</feature>
<dbReference type="Proteomes" id="UP001165136">
    <property type="component" value="Unassembled WGS sequence"/>
</dbReference>
<feature type="region of interest" description="Disordered" evidence="1">
    <location>
        <begin position="61"/>
        <end position="89"/>
    </location>
</feature>
<comment type="caution">
    <text evidence="3">The sequence shown here is derived from an EMBL/GenBank/DDBJ whole genome shotgun (WGS) entry which is preliminary data.</text>
</comment>
<feature type="compositionally biased region" description="Polar residues" evidence="1">
    <location>
        <begin position="148"/>
        <end position="158"/>
    </location>
</feature>
<evidence type="ECO:0000313" key="3">
    <source>
        <dbReference type="EMBL" id="GLY69305.1"/>
    </source>
</evidence>
<feature type="transmembrane region" description="Helical" evidence="2">
    <location>
        <begin position="328"/>
        <end position="345"/>
    </location>
</feature>